<dbReference type="OrthoDB" id="1488789at2"/>
<proteinExistence type="predicted"/>
<dbReference type="PROSITE" id="PS50093">
    <property type="entry name" value="PKD"/>
    <property type="match status" value="1"/>
</dbReference>
<evidence type="ECO:0000313" key="3">
    <source>
        <dbReference type="EMBL" id="TXD79023.1"/>
    </source>
</evidence>
<sequence length="232" mass="26205">MKLNYLSVSLLAIILAGCSSDDENPVIKADFEVLSDRTFAFVPVQFEAVPNSAYAYFWDFGNGKSSNEKTVYPIYEEPGTYTVSLTTTSLNKVKNTVSKEIKIGAYFITKITALPYEGYANENLSFIIEQKKEVGNVSLEQHNISSEEISTGNPFQIPTSKIYFSGANFDLGFPIFRIFESNNPNEILNSYNLGSVIKLELNEDKTFGKGFQELGFRSPYNFEFEFIYDYVD</sequence>
<evidence type="ECO:0000313" key="2">
    <source>
        <dbReference type="EMBL" id="PZX57757.1"/>
    </source>
</evidence>
<dbReference type="Pfam" id="PF18911">
    <property type="entry name" value="PKD_4"/>
    <property type="match status" value="1"/>
</dbReference>
<keyword evidence="5" id="KW-1185">Reference proteome</keyword>
<dbReference type="SUPFAM" id="SSF49299">
    <property type="entry name" value="PKD domain"/>
    <property type="match status" value="1"/>
</dbReference>
<reference evidence="3 5" key="2">
    <citation type="submission" date="2019-08" db="EMBL/GenBank/DDBJ databases">
        <title>Genome of Algoriphagus ratkowskyi IC026.</title>
        <authorList>
            <person name="Bowman J.P."/>
        </authorList>
    </citation>
    <scope>NUCLEOTIDE SEQUENCE [LARGE SCALE GENOMIC DNA]</scope>
    <source>
        <strain evidence="3 5">IC026</strain>
    </source>
</reference>
<evidence type="ECO:0000259" key="1">
    <source>
        <dbReference type="PROSITE" id="PS50093"/>
    </source>
</evidence>
<accession>A0A2W7RQY1</accession>
<dbReference type="Proteomes" id="UP000321927">
    <property type="component" value="Unassembled WGS sequence"/>
</dbReference>
<dbReference type="RefSeq" id="WP_086498392.1">
    <property type="nucleotide sequence ID" value="NZ_MSSV01000002.1"/>
</dbReference>
<dbReference type="InterPro" id="IPR022409">
    <property type="entry name" value="PKD/Chitinase_dom"/>
</dbReference>
<reference evidence="2 4" key="1">
    <citation type="submission" date="2018-06" db="EMBL/GenBank/DDBJ databases">
        <title>Genomic Encyclopedia of Archaeal and Bacterial Type Strains, Phase II (KMG-II): from individual species to whole genera.</title>
        <authorList>
            <person name="Goeker M."/>
        </authorList>
    </citation>
    <scope>NUCLEOTIDE SEQUENCE [LARGE SCALE GENOMIC DNA]</scope>
    <source>
        <strain evidence="2 4">DSM 22686</strain>
    </source>
</reference>
<dbReference type="EMBL" id="VORV01000003">
    <property type="protein sequence ID" value="TXD79023.1"/>
    <property type="molecule type" value="Genomic_DNA"/>
</dbReference>
<gene>
    <name evidence="3" type="ORF">ESW18_05770</name>
    <name evidence="2" type="ORF">LV84_01886</name>
</gene>
<comment type="caution">
    <text evidence="2">The sequence shown here is derived from an EMBL/GenBank/DDBJ whole genome shotgun (WGS) entry which is preliminary data.</text>
</comment>
<dbReference type="Proteomes" id="UP000249115">
    <property type="component" value="Unassembled WGS sequence"/>
</dbReference>
<feature type="domain" description="PKD" evidence="1">
    <location>
        <begin position="50"/>
        <end position="89"/>
    </location>
</feature>
<dbReference type="EMBL" id="QKZU01000006">
    <property type="protein sequence ID" value="PZX57757.1"/>
    <property type="molecule type" value="Genomic_DNA"/>
</dbReference>
<dbReference type="AlphaFoldDB" id="A0A2W7RQY1"/>
<evidence type="ECO:0000313" key="5">
    <source>
        <dbReference type="Proteomes" id="UP000321927"/>
    </source>
</evidence>
<evidence type="ECO:0000313" key="4">
    <source>
        <dbReference type="Proteomes" id="UP000249115"/>
    </source>
</evidence>
<dbReference type="InterPro" id="IPR000601">
    <property type="entry name" value="PKD_dom"/>
</dbReference>
<organism evidence="2 4">
    <name type="scientific">Algoriphagus ratkowskyi</name>
    <dbReference type="NCBI Taxonomy" id="57028"/>
    <lineage>
        <taxon>Bacteria</taxon>
        <taxon>Pseudomonadati</taxon>
        <taxon>Bacteroidota</taxon>
        <taxon>Cytophagia</taxon>
        <taxon>Cytophagales</taxon>
        <taxon>Cyclobacteriaceae</taxon>
        <taxon>Algoriphagus</taxon>
    </lineage>
</organism>
<dbReference type="InterPro" id="IPR013783">
    <property type="entry name" value="Ig-like_fold"/>
</dbReference>
<dbReference type="InterPro" id="IPR035986">
    <property type="entry name" value="PKD_dom_sf"/>
</dbReference>
<dbReference type="PROSITE" id="PS51257">
    <property type="entry name" value="PROKAR_LIPOPROTEIN"/>
    <property type="match status" value="1"/>
</dbReference>
<dbReference type="Gene3D" id="2.60.40.10">
    <property type="entry name" value="Immunoglobulins"/>
    <property type="match status" value="1"/>
</dbReference>
<protein>
    <submittedName>
        <fullName evidence="2">PKD domain-containing protein</fullName>
    </submittedName>
</protein>
<dbReference type="CDD" id="cd00146">
    <property type="entry name" value="PKD"/>
    <property type="match status" value="1"/>
</dbReference>
<dbReference type="SMART" id="SM00089">
    <property type="entry name" value="PKD"/>
    <property type="match status" value="1"/>
</dbReference>
<name>A0A2W7RQY1_9BACT</name>